<feature type="signal peptide" evidence="3">
    <location>
        <begin position="1"/>
        <end position="16"/>
    </location>
</feature>
<comment type="caution">
    <text evidence="4">The sequence shown here is derived from an EMBL/GenBank/DDBJ whole genome shotgun (WGS) entry which is preliminary data.</text>
</comment>
<dbReference type="InterPro" id="IPR031311">
    <property type="entry name" value="CHIT_BIND_RR_consensus"/>
</dbReference>
<reference evidence="4" key="2">
    <citation type="submission" date="2017-10" db="EMBL/GenBank/DDBJ databases">
        <title>Ladona fulva Genome sequencing and assembly.</title>
        <authorList>
            <person name="Murali S."/>
            <person name="Richards S."/>
            <person name="Bandaranaike D."/>
            <person name="Bellair M."/>
            <person name="Blankenburg K."/>
            <person name="Chao H."/>
            <person name="Dinh H."/>
            <person name="Doddapaneni H."/>
            <person name="Dugan-Rocha S."/>
            <person name="Elkadiri S."/>
            <person name="Gnanaolivu R."/>
            <person name="Hernandez B."/>
            <person name="Skinner E."/>
            <person name="Javaid M."/>
            <person name="Lee S."/>
            <person name="Li M."/>
            <person name="Ming W."/>
            <person name="Munidasa M."/>
            <person name="Muniz J."/>
            <person name="Nguyen L."/>
            <person name="Hughes D."/>
            <person name="Osuji N."/>
            <person name="Pu L.-L."/>
            <person name="Puazo M."/>
            <person name="Qu C."/>
            <person name="Quiroz J."/>
            <person name="Raj R."/>
            <person name="Weissenberger G."/>
            <person name="Xin Y."/>
            <person name="Zou X."/>
            <person name="Han Y."/>
            <person name="Worley K."/>
            <person name="Muzny D."/>
            <person name="Gibbs R."/>
        </authorList>
    </citation>
    <scope>NUCLEOTIDE SEQUENCE</scope>
    <source>
        <strain evidence="4">Sampled in the wild</strain>
    </source>
</reference>
<evidence type="ECO:0000313" key="4">
    <source>
        <dbReference type="EMBL" id="KAG8235752.1"/>
    </source>
</evidence>
<reference evidence="4" key="1">
    <citation type="submission" date="2013-04" db="EMBL/GenBank/DDBJ databases">
        <authorList>
            <person name="Qu J."/>
            <person name="Murali S.C."/>
            <person name="Bandaranaike D."/>
            <person name="Bellair M."/>
            <person name="Blankenburg K."/>
            <person name="Chao H."/>
            <person name="Dinh H."/>
            <person name="Doddapaneni H."/>
            <person name="Downs B."/>
            <person name="Dugan-Rocha S."/>
            <person name="Elkadiri S."/>
            <person name="Gnanaolivu R.D."/>
            <person name="Hernandez B."/>
            <person name="Javaid M."/>
            <person name="Jayaseelan J.C."/>
            <person name="Lee S."/>
            <person name="Li M."/>
            <person name="Ming W."/>
            <person name="Munidasa M."/>
            <person name="Muniz J."/>
            <person name="Nguyen L."/>
            <person name="Ongeri F."/>
            <person name="Osuji N."/>
            <person name="Pu L.-L."/>
            <person name="Puazo M."/>
            <person name="Qu C."/>
            <person name="Quiroz J."/>
            <person name="Raj R."/>
            <person name="Weissenberger G."/>
            <person name="Xin Y."/>
            <person name="Zou X."/>
            <person name="Han Y."/>
            <person name="Richards S."/>
            <person name="Worley K."/>
            <person name="Muzny D."/>
            <person name="Gibbs R."/>
        </authorList>
    </citation>
    <scope>NUCLEOTIDE SEQUENCE</scope>
    <source>
        <strain evidence="4">Sampled in the wild</strain>
    </source>
</reference>
<keyword evidence="3" id="KW-0732">Signal</keyword>
<dbReference type="PROSITE" id="PS51155">
    <property type="entry name" value="CHIT_BIND_RR_2"/>
    <property type="match status" value="7"/>
</dbReference>
<dbReference type="GO" id="GO:0008010">
    <property type="term" value="F:structural constituent of chitin-based larval cuticle"/>
    <property type="evidence" value="ECO:0007669"/>
    <property type="project" value="TreeGrafter"/>
</dbReference>
<organism evidence="4 5">
    <name type="scientific">Ladona fulva</name>
    <name type="common">Scarce chaser dragonfly</name>
    <name type="synonym">Libellula fulva</name>
    <dbReference type="NCBI Taxonomy" id="123851"/>
    <lineage>
        <taxon>Eukaryota</taxon>
        <taxon>Metazoa</taxon>
        <taxon>Ecdysozoa</taxon>
        <taxon>Arthropoda</taxon>
        <taxon>Hexapoda</taxon>
        <taxon>Insecta</taxon>
        <taxon>Pterygota</taxon>
        <taxon>Palaeoptera</taxon>
        <taxon>Odonata</taxon>
        <taxon>Epiprocta</taxon>
        <taxon>Anisoptera</taxon>
        <taxon>Libelluloidea</taxon>
        <taxon>Libellulidae</taxon>
        <taxon>Ladona</taxon>
    </lineage>
</organism>
<evidence type="ECO:0000256" key="2">
    <source>
        <dbReference type="PROSITE-ProRule" id="PRU00497"/>
    </source>
</evidence>
<evidence type="ECO:0000313" key="5">
    <source>
        <dbReference type="Proteomes" id="UP000792457"/>
    </source>
</evidence>
<protein>
    <submittedName>
        <fullName evidence="4">Uncharacterized protein</fullName>
    </submittedName>
</protein>
<sequence>MRFCAAAVICAVAVSAWEPPKLPAGRRVQYYILHPDGNFAYGYDTGDGIAHAARSSSVSGQRQQVPLSAAISQQYSSASGGFESNKGSDASYSFSYDAGDHSRRENADAAGNVRGSYSFIAKDGVGRRVEYEAGAGKGFLADGAHLPAPQTIATVTSTGTASRGSEVKTVTDFSRDSKVDKSYSFSYDAGDHSRSETAAEDGSVRGNFAFTAKDGKQRIVDYEAGAATGFLARGSHLPTPTQYHAAQINPVTAFKFPQTPSAPIADRNVDKSYSFSYTTDDHSREESADATGNVRGHFAFVAEDGVARKVEYEAGAEKGFVAKGLHLPVATPEIAPSTNPASYYSREEVNAASNVQSTPVDGSYSFNYNAGDHSRQESADNVGNVKGSFSFLASDGVNREVNYEAGAEKGFIAKGSHIPAVPELSGAVHIASVLPSSVPAFPSATSYHAPIPVAQFQSTNLDTNPKDASYSFSYDAGDHSRQESSDHAGNIKGYYSFVAKDGVNRKVDYEAGAERGFIAKGAHIPVPSQLSGSLSSISVPSSSYSKKTSVEYQTNSNADDAGAAIDKSYSFSYDAGDHSRQESADSSGNVRGQFSFLAKDGVNRKINYEAGASTGFLATGDHIPSDASFGAKSSSSSSLSGQQISSFQTLKTQNYNFPSAPLKVAYSSYDAVGSIAKDAINHKVEYEAGADKGILGKGDHLSASSTVGGDNDLSYKYSYETDTSKKTEESDSTGNVVGSFSYTGPDGLTRKVNYRAGGKDGFVPTLSHEKGPSTTSVKHFSSFPALLPLSPPISSFSSTSAVQSHTQSQTKAIDSSPYSVRTFLPHISPTKFGYIYDTLP</sequence>
<proteinExistence type="predicted"/>
<dbReference type="PROSITE" id="PS00233">
    <property type="entry name" value="CHIT_BIND_RR_1"/>
    <property type="match status" value="7"/>
</dbReference>
<dbReference type="OrthoDB" id="6436213at2759"/>
<evidence type="ECO:0000256" key="1">
    <source>
        <dbReference type="ARBA" id="ARBA00022460"/>
    </source>
</evidence>
<feature type="chain" id="PRO_5035442743" evidence="3">
    <location>
        <begin position="17"/>
        <end position="840"/>
    </location>
</feature>
<dbReference type="GO" id="GO:0062129">
    <property type="term" value="C:chitin-based extracellular matrix"/>
    <property type="evidence" value="ECO:0007669"/>
    <property type="project" value="TreeGrafter"/>
</dbReference>
<dbReference type="AlphaFoldDB" id="A0A8K0KJK3"/>
<gene>
    <name evidence="4" type="ORF">J437_LFUL015373</name>
</gene>
<dbReference type="InterPro" id="IPR000618">
    <property type="entry name" value="Insect_cuticle"/>
</dbReference>
<evidence type="ECO:0000256" key="3">
    <source>
        <dbReference type="SAM" id="SignalP"/>
    </source>
</evidence>
<dbReference type="EMBL" id="KZ308946">
    <property type="protein sequence ID" value="KAG8235752.1"/>
    <property type="molecule type" value="Genomic_DNA"/>
</dbReference>
<keyword evidence="5" id="KW-1185">Reference proteome</keyword>
<keyword evidence="1 2" id="KW-0193">Cuticle</keyword>
<dbReference type="Pfam" id="PF00379">
    <property type="entry name" value="Chitin_bind_4"/>
    <property type="match status" value="7"/>
</dbReference>
<name>A0A8K0KJK3_LADFU</name>
<dbReference type="Proteomes" id="UP000792457">
    <property type="component" value="Unassembled WGS sequence"/>
</dbReference>
<dbReference type="PANTHER" id="PTHR10380">
    <property type="entry name" value="CUTICLE PROTEIN"/>
    <property type="match status" value="1"/>
</dbReference>
<dbReference type="InterPro" id="IPR050468">
    <property type="entry name" value="Cuticle_Struct_Prot"/>
</dbReference>
<accession>A0A8K0KJK3</accession>